<dbReference type="RefSeq" id="WP_098406652.1">
    <property type="nucleotide sequence ID" value="NZ_PDJE01000001.1"/>
</dbReference>
<dbReference type="SUPFAM" id="SSF55961">
    <property type="entry name" value="Bet v1-like"/>
    <property type="match status" value="1"/>
</dbReference>
<dbReference type="Proteomes" id="UP000221369">
    <property type="component" value="Unassembled WGS sequence"/>
</dbReference>
<reference evidence="3 4" key="1">
    <citation type="submission" date="2017-10" db="EMBL/GenBank/DDBJ databases">
        <title>Sequencing the genomes of 1000 actinobacteria strains.</title>
        <authorList>
            <person name="Klenk H.-P."/>
        </authorList>
    </citation>
    <scope>NUCLEOTIDE SEQUENCE [LARGE SCALE GENOMIC DNA]</scope>
    <source>
        <strain evidence="3 4">DSM 21798</strain>
    </source>
</reference>
<proteinExistence type="inferred from homology"/>
<comment type="caution">
    <text evidence="3">The sequence shown here is derived from an EMBL/GenBank/DDBJ whole genome shotgun (WGS) entry which is preliminary data.</text>
</comment>
<dbReference type="Gene3D" id="3.30.530.20">
    <property type="match status" value="1"/>
</dbReference>
<evidence type="ECO:0000313" key="4">
    <source>
        <dbReference type="Proteomes" id="UP000221369"/>
    </source>
</evidence>
<dbReference type="InterPro" id="IPR023393">
    <property type="entry name" value="START-like_dom_sf"/>
</dbReference>
<accession>A0A2A9DUV8</accession>
<comment type="similarity">
    <text evidence="1">Belongs to the AHA1 family.</text>
</comment>
<sequence>MEELDSIERNVHIAAAPERVWELISEPGWYINDGELREHRIERRGDITIVHDDAHGAFAFLTVALDEPRYAAFRWLQDANDERSPSTLVEFRIAEQADGVKLTVTESGFAALPGTAEERRREFDANAEGWEQEVALAKSFAERA</sequence>
<keyword evidence="4" id="KW-1185">Reference proteome</keyword>
<evidence type="ECO:0000313" key="3">
    <source>
        <dbReference type="EMBL" id="PFG30156.1"/>
    </source>
</evidence>
<dbReference type="Pfam" id="PF08327">
    <property type="entry name" value="AHSA1"/>
    <property type="match status" value="1"/>
</dbReference>
<evidence type="ECO:0000259" key="2">
    <source>
        <dbReference type="Pfam" id="PF08327"/>
    </source>
</evidence>
<gene>
    <name evidence="3" type="ORF">ATJ78_1078</name>
</gene>
<dbReference type="AlphaFoldDB" id="A0A2A9DUV8"/>
<dbReference type="InterPro" id="IPR013538">
    <property type="entry name" value="ASHA1/2-like_C"/>
</dbReference>
<name>A0A2A9DUV8_9MICO</name>
<evidence type="ECO:0000256" key="1">
    <source>
        <dbReference type="ARBA" id="ARBA00006817"/>
    </source>
</evidence>
<dbReference type="EMBL" id="PDJE01000001">
    <property type="protein sequence ID" value="PFG30156.1"/>
    <property type="molecule type" value="Genomic_DNA"/>
</dbReference>
<feature type="domain" description="Activator of Hsp90 ATPase homologue 1/2-like C-terminal" evidence="2">
    <location>
        <begin position="15"/>
        <end position="132"/>
    </location>
</feature>
<organism evidence="3 4">
    <name type="scientific">Paramicrobacterium agarici</name>
    <dbReference type="NCBI Taxonomy" id="630514"/>
    <lineage>
        <taxon>Bacteria</taxon>
        <taxon>Bacillati</taxon>
        <taxon>Actinomycetota</taxon>
        <taxon>Actinomycetes</taxon>
        <taxon>Micrococcales</taxon>
        <taxon>Microbacteriaceae</taxon>
        <taxon>Paramicrobacterium</taxon>
    </lineage>
</organism>
<protein>
    <submittedName>
        <fullName evidence="3">Uncharacterized protein YndB with AHSA1/START domain</fullName>
    </submittedName>
</protein>